<evidence type="ECO:0000313" key="1">
    <source>
        <dbReference type="EMBL" id="PTX59499.1"/>
    </source>
</evidence>
<sequence length="55" mass="6086">MKKRTLKSLTLNKRNISSLKEIVTGGLRTPVDSDCSSFGNGECEKTYCNCETQEA</sequence>
<keyword evidence="2" id="KW-1185">Reference proteome</keyword>
<dbReference type="EMBL" id="QBKT01000009">
    <property type="protein sequence ID" value="PTX59499.1"/>
    <property type="molecule type" value="Genomic_DNA"/>
</dbReference>
<comment type="caution">
    <text evidence="1">The sequence shown here is derived from an EMBL/GenBank/DDBJ whole genome shotgun (WGS) entry which is preliminary data.</text>
</comment>
<gene>
    <name evidence="1" type="ORF">C8N46_10988</name>
</gene>
<dbReference type="Proteomes" id="UP000244090">
    <property type="component" value="Unassembled WGS sequence"/>
</dbReference>
<protein>
    <submittedName>
        <fullName evidence="1">Uncharacterized protein</fullName>
    </submittedName>
</protein>
<reference evidence="1 2" key="1">
    <citation type="submission" date="2018-04" db="EMBL/GenBank/DDBJ databases">
        <title>Genomic Encyclopedia of Archaeal and Bacterial Type Strains, Phase II (KMG-II): from individual species to whole genera.</title>
        <authorList>
            <person name="Goeker M."/>
        </authorList>
    </citation>
    <scope>NUCLEOTIDE SEQUENCE [LARGE SCALE GENOMIC DNA]</scope>
    <source>
        <strain evidence="1 2">DSM 25731</strain>
    </source>
</reference>
<proteinExistence type="predicted"/>
<accession>A0A2T6BTX2</accession>
<organism evidence="1 2">
    <name type="scientific">Kordia periserrulae</name>
    <dbReference type="NCBI Taxonomy" id="701523"/>
    <lineage>
        <taxon>Bacteria</taxon>
        <taxon>Pseudomonadati</taxon>
        <taxon>Bacteroidota</taxon>
        <taxon>Flavobacteriia</taxon>
        <taxon>Flavobacteriales</taxon>
        <taxon>Flavobacteriaceae</taxon>
        <taxon>Kordia</taxon>
    </lineage>
</organism>
<dbReference type="AlphaFoldDB" id="A0A2T6BTX2"/>
<evidence type="ECO:0000313" key="2">
    <source>
        <dbReference type="Proteomes" id="UP000244090"/>
    </source>
</evidence>
<name>A0A2T6BTX2_9FLAO</name>